<evidence type="ECO:0000256" key="7">
    <source>
        <dbReference type="ARBA" id="ARBA00023136"/>
    </source>
</evidence>
<keyword evidence="10" id="KW-1185">Reference proteome</keyword>
<accession>M5EJ27</accession>
<evidence type="ECO:0000256" key="3">
    <source>
        <dbReference type="ARBA" id="ARBA00022448"/>
    </source>
</evidence>
<name>M5EJ27_9HYPH</name>
<dbReference type="InterPro" id="IPR037294">
    <property type="entry name" value="ABC_BtuC-like"/>
</dbReference>
<dbReference type="Proteomes" id="UP000012062">
    <property type="component" value="Unassembled WGS sequence"/>
</dbReference>
<feature type="transmembrane region" description="Helical" evidence="8">
    <location>
        <begin position="68"/>
        <end position="87"/>
    </location>
</feature>
<dbReference type="AlphaFoldDB" id="M5EJ27"/>
<dbReference type="STRING" id="1297569.MESS2_1370006"/>
<evidence type="ECO:0000313" key="10">
    <source>
        <dbReference type="Proteomes" id="UP000012062"/>
    </source>
</evidence>
<keyword evidence="7 8" id="KW-0472">Membrane</keyword>
<keyword evidence="5 8" id="KW-0812">Transmembrane</keyword>
<sequence length="118" mass="12348">MIARYVRCALGRAASIGLGVSEWQSRVLLLLVAAILTGAATVLARPLSFVGLMGPHLARLGGFRKPVAQAYAAALIGAALMVLADWIGRTIAFPWQVPAGLFSTVIGGAFYAALLARR</sequence>
<keyword evidence="6 8" id="KW-1133">Transmembrane helix</keyword>
<comment type="caution">
    <text evidence="9">The sequence shown here is derived from an EMBL/GenBank/DDBJ whole genome shotgun (WGS) entry which is preliminary data.</text>
</comment>
<keyword evidence="3" id="KW-0813">Transport</keyword>
<dbReference type="RefSeq" id="WP_008873681.1">
    <property type="nucleotide sequence ID" value="NZ_CAUM01000043.1"/>
</dbReference>
<comment type="similarity">
    <text evidence="2">Belongs to the binding-protein-dependent transport system permease family. FecCD subfamily.</text>
</comment>
<dbReference type="GO" id="GO:0033214">
    <property type="term" value="P:siderophore-iron import into cell"/>
    <property type="evidence" value="ECO:0007669"/>
    <property type="project" value="TreeGrafter"/>
</dbReference>
<dbReference type="EMBL" id="CAUM01000043">
    <property type="protein sequence ID" value="CCV04709.1"/>
    <property type="molecule type" value="Genomic_DNA"/>
</dbReference>
<protein>
    <submittedName>
        <fullName evidence="9">Uncharacterized protein</fullName>
    </submittedName>
</protein>
<dbReference type="OrthoDB" id="9811721at2"/>
<dbReference type="PANTHER" id="PTHR30472">
    <property type="entry name" value="FERRIC ENTEROBACTIN TRANSPORT SYSTEM PERMEASE PROTEIN"/>
    <property type="match status" value="1"/>
</dbReference>
<dbReference type="PANTHER" id="PTHR30472:SF37">
    <property type="entry name" value="FE(3+) DICITRATE TRANSPORT SYSTEM PERMEASE PROTEIN FECD-RELATED"/>
    <property type="match status" value="1"/>
</dbReference>
<comment type="subcellular location">
    <subcellularLocation>
        <location evidence="1">Cell membrane</location>
        <topology evidence="1">Multi-pass membrane protein</topology>
    </subcellularLocation>
</comment>
<dbReference type="Gene3D" id="1.10.3470.10">
    <property type="entry name" value="ABC transporter involved in vitamin B12 uptake, BtuC"/>
    <property type="match status" value="1"/>
</dbReference>
<evidence type="ECO:0000256" key="5">
    <source>
        <dbReference type="ARBA" id="ARBA00022692"/>
    </source>
</evidence>
<feature type="transmembrane region" description="Helical" evidence="8">
    <location>
        <begin position="27"/>
        <end position="47"/>
    </location>
</feature>
<dbReference type="InterPro" id="IPR000522">
    <property type="entry name" value="ABC_transptr_permease_BtuC"/>
</dbReference>
<dbReference type="SUPFAM" id="SSF81345">
    <property type="entry name" value="ABC transporter involved in vitamin B12 uptake, BtuC"/>
    <property type="match status" value="1"/>
</dbReference>
<organism evidence="9 10">
    <name type="scientific">Mesorhizobium metallidurans STM 2683</name>
    <dbReference type="NCBI Taxonomy" id="1297569"/>
    <lineage>
        <taxon>Bacteria</taxon>
        <taxon>Pseudomonadati</taxon>
        <taxon>Pseudomonadota</taxon>
        <taxon>Alphaproteobacteria</taxon>
        <taxon>Hyphomicrobiales</taxon>
        <taxon>Phyllobacteriaceae</taxon>
        <taxon>Mesorhizobium</taxon>
    </lineage>
</organism>
<evidence type="ECO:0000256" key="1">
    <source>
        <dbReference type="ARBA" id="ARBA00004651"/>
    </source>
</evidence>
<evidence type="ECO:0000256" key="8">
    <source>
        <dbReference type="SAM" id="Phobius"/>
    </source>
</evidence>
<dbReference type="eggNOG" id="COG0609">
    <property type="taxonomic scope" value="Bacteria"/>
</dbReference>
<gene>
    <name evidence="9" type="ORF">MESS2_1370006</name>
</gene>
<evidence type="ECO:0000313" key="9">
    <source>
        <dbReference type="EMBL" id="CCV04709.1"/>
    </source>
</evidence>
<evidence type="ECO:0000256" key="6">
    <source>
        <dbReference type="ARBA" id="ARBA00022989"/>
    </source>
</evidence>
<proteinExistence type="inferred from homology"/>
<evidence type="ECO:0000256" key="2">
    <source>
        <dbReference type="ARBA" id="ARBA00007935"/>
    </source>
</evidence>
<dbReference type="GO" id="GO:0005886">
    <property type="term" value="C:plasma membrane"/>
    <property type="evidence" value="ECO:0007669"/>
    <property type="project" value="UniProtKB-SubCell"/>
</dbReference>
<reference evidence="9 10" key="1">
    <citation type="submission" date="2013-02" db="EMBL/GenBank/DDBJ databases">
        <authorList>
            <person name="Genoscope - CEA"/>
        </authorList>
    </citation>
    <scope>NUCLEOTIDE SEQUENCE [LARGE SCALE GENOMIC DNA]</scope>
    <source>
        <strain evidence="9 10">STM 2683</strain>
    </source>
</reference>
<dbReference type="GO" id="GO:0022857">
    <property type="term" value="F:transmembrane transporter activity"/>
    <property type="evidence" value="ECO:0007669"/>
    <property type="project" value="InterPro"/>
</dbReference>
<evidence type="ECO:0000256" key="4">
    <source>
        <dbReference type="ARBA" id="ARBA00022475"/>
    </source>
</evidence>
<feature type="transmembrane region" description="Helical" evidence="8">
    <location>
        <begin position="93"/>
        <end position="116"/>
    </location>
</feature>
<keyword evidence="4" id="KW-1003">Cell membrane</keyword>
<dbReference type="Pfam" id="PF01032">
    <property type="entry name" value="FecCD"/>
    <property type="match status" value="1"/>
</dbReference>